<accession>A0A3M6TGQ0</accession>
<dbReference type="Proteomes" id="UP000275408">
    <property type="component" value="Unassembled WGS sequence"/>
</dbReference>
<organism evidence="1 2">
    <name type="scientific">Pocillopora damicornis</name>
    <name type="common">Cauliflower coral</name>
    <name type="synonym">Millepora damicornis</name>
    <dbReference type="NCBI Taxonomy" id="46731"/>
    <lineage>
        <taxon>Eukaryota</taxon>
        <taxon>Metazoa</taxon>
        <taxon>Cnidaria</taxon>
        <taxon>Anthozoa</taxon>
        <taxon>Hexacorallia</taxon>
        <taxon>Scleractinia</taxon>
        <taxon>Astrocoeniina</taxon>
        <taxon>Pocilloporidae</taxon>
        <taxon>Pocillopora</taxon>
    </lineage>
</organism>
<evidence type="ECO:0000313" key="1">
    <source>
        <dbReference type="EMBL" id="RMX40528.1"/>
    </source>
</evidence>
<evidence type="ECO:0000313" key="2">
    <source>
        <dbReference type="Proteomes" id="UP000275408"/>
    </source>
</evidence>
<sequence>MKRFDTDILQDLNSVPWDCAFIHDDINDIWATWYKLFAEVIDRHVPLKKKLVRGNAVSPNKNKPTEFLSTLYSMTENLYNHRN</sequence>
<dbReference type="EMBL" id="RCHS01003618">
    <property type="protein sequence ID" value="RMX40528.1"/>
    <property type="molecule type" value="Genomic_DNA"/>
</dbReference>
<comment type="caution">
    <text evidence="1">The sequence shown here is derived from an EMBL/GenBank/DDBJ whole genome shotgun (WGS) entry which is preliminary data.</text>
</comment>
<keyword evidence="2" id="KW-1185">Reference proteome</keyword>
<reference evidence="1 2" key="1">
    <citation type="journal article" date="2018" name="Sci. Rep.">
        <title>Comparative analysis of the Pocillopora damicornis genome highlights role of immune system in coral evolution.</title>
        <authorList>
            <person name="Cunning R."/>
            <person name="Bay R.A."/>
            <person name="Gillette P."/>
            <person name="Baker A.C."/>
            <person name="Traylor-Knowles N."/>
        </authorList>
    </citation>
    <scope>NUCLEOTIDE SEQUENCE [LARGE SCALE GENOMIC DNA]</scope>
    <source>
        <strain evidence="1">RSMAS</strain>
        <tissue evidence="1">Whole animal</tissue>
    </source>
</reference>
<proteinExistence type="predicted"/>
<protein>
    <submittedName>
        <fullName evidence="1">Uncharacterized protein</fullName>
    </submittedName>
</protein>
<gene>
    <name evidence="1" type="ORF">pdam_00007476</name>
</gene>
<dbReference type="AlphaFoldDB" id="A0A3M6TGQ0"/>
<name>A0A3M6TGQ0_POCDA</name>